<evidence type="ECO:0000313" key="1">
    <source>
        <dbReference type="EMBL" id="GKV52579.1"/>
    </source>
</evidence>
<name>A0AAV5MSL6_9ROSI</name>
<dbReference type="Proteomes" id="UP001054252">
    <property type="component" value="Unassembled WGS sequence"/>
</dbReference>
<evidence type="ECO:0000313" key="2">
    <source>
        <dbReference type="Proteomes" id="UP001054252"/>
    </source>
</evidence>
<keyword evidence="2" id="KW-1185">Reference proteome</keyword>
<reference evidence="1 2" key="1">
    <citation type="journal article" date="2021" name="Commun. Biol.">
        <title>The genome of Shorea leprosula (Dipterocarpaceae) highlights the ecological relevance of drought in aseasonal tropical rainforests.</title>
        <authorList>
            <person name="Ng K.K.S."/>
            <person name="Kobayashi M.J."/>
            <person name="Fawcett J.A."/>
            <person name="Hatakeyama M."/>
            <person name="Paape T."/>
            <person name="Ng C.H."/>
            <person name="Ang C.C."/>
            <person name="Tnah L.H."/>
            <person name="Lee C.T."/>
            <person name="Nishiyama T."/>
            <person name="Sese J."/>
            <person name="O'Brien M.J."/>
            <person name="Copetti D."/>
            <person name="Mohd Noor M.I."/>
            <person name="Ong R.C."/>
            <person name="Putra M."/>
            <person name="Sireger I.Z."/>
            <person name="Indrioko S."/>
            <person name="Kosugi Y."/>
            <person name="Izuno A."/>
            <person name="Isagi Y."/>
            <person name="Lee S.L."/>
            <person name="Shimizu K.K."/>
        </authorList>
    </citation>
    <scope>NUCLEOTIDE SEQUENCE [LARGE SCALE GENOMIC DNA]</scope>
    <source>
        <strain evidence="1">214</strain>
    </source>
</reference>
<sequence length="59" mass="6891">MRGINHVLGTKFCHDEHNINNKLVHIGKEIRGIREQQIVDFYTVKCVGSFHCKKQNNNQ</sequence>
<organism evidence="1 2">
    <name type="scientific">Rubroshorea leprosula</name>
    <dbReference type="NCBI Taxonomy" id="152421"/>
    <lineage>
        <taxon>Eukaryota</taxon>
        <taxon>Viridiplantae</taxon>
        <taxon>Streptophyta</taxon>
        <taxon>Embryophyta</taxon>
        <taxon>Tracheophyta</taxon>
        <taxon>Spermatophyta</taxon>
        <taxon>Magnoliopsida</taxon>
        <taxon>eudicotyledons</taxon>
        <taxon>Gunneridae</taxon>
        <taxon>Pentapetalae</taxon>
        <taxon>rosids</taxon>
        <taxon>malvids</taxon>
        <taxon>Malvales</taxon>
        <taxon>Dipterocarpaceae</taxon>
        <taxon>Rubroshorea</taxon>
    </lineage>
</organism>
<protein>
    <submittedName>
        <fullName evidence="1">Uncharacterized protein</fullName>
    </submittedName>
</protein>
<proteinExistence type="predicted"/>
<gene>
    <name evidence="1" type="ORF">SLEP1_g59156</name>
</gene>
<comment type="caution">
    <text evidence="1">The sequence shown here is derived from an EMBL/GenBank/DDBJ whole genome shotgun (WGS) entry which is preliminary data.</text>
</comment>
<dbReference type="EMBL" id="BPVZ01000768">
    <property type="protein sequence ID" value="GKV52579.1"/>
    <property type="molecule type" value="Genomic_DNA"/>
</dbReference>
<accession>A0AAV5MSL6</accession>
<dbReference type="AlphaFoldDB" id="A0AAV5MSL6"/>